<organism evidence="1 2">
    <name type="scientific">Uliginosibacterium sediminicola</name>
    <dbReference type="NCBI Taxonomy" id="2024550"/>
    <lineage>
        <taxon>Bacteria</taxon>
        <taxon>Pseudomonadati</taxon>
        <taxon>Pseudomonadota</taxon>
        <taxon>Betaproteobacteria</taxon>
        <taxon>Rhodocyclales</taxon>
        <taxon>Zoogloeaceae</taxon>
        <taxon>Uliginosibacterium</taxon>
    </lineage>
</organism>
<proteinExistence type="predicted"/>
<name>A0ABU9YTN2_9RHOO</name>
<keyword evidence="2" id="KW-1185">Reference proteome</keyword>
<accession>A0ABU9YTN2</accession>
<dbReference type="Proteomes" id="UP001410394">
    <property type="component" value="Unassembled WGS sequence"/>
</dbReference>
<reference evidence="1 2" key="1">
    <citation type="journal article" date="2018" name="Int. J. Syst. Evol. Microbiol.">
        <title>Uliginosibacterium sediminicola sp. nov., isolated from freshwater sediment.</title>
        <authorList>
            <person name="Hwang W.M."/>
            <person name="Kim S.M."/>
            <person name="Kang K."/>
            <person name="Ahn T.Y."/>
        </authorList>
    </citation>
    <scope>NUCLEOTIDE SEQUENCE [LARGE SCALE GENOMIC DNA]</scope>
    <source>
        <strain evidence="1 2">M1-21</strain>
    </source>
</reference>
<comment type="caution">
    <text evidence="1">The sequence shown here is derived from an EMBL/GenBank/DDBJ whole genome shotgun (WGS) entry which is preliminary data.</text>
</comment>
<gene>
    <name evidence="1" type="ORF">ABDB84_01165</name>
</gene>
<evidence type="ECO:0000313" key="2">
    <source>
        <dbReference type="Proteomes" id="UP001410394"/>
    </source>
</evidence>
<dbReference type="RefSeq" id="WP_345917832.1">
    <property type="nucleotide sequence ID" value="NZ_JBDIVE010000001.1"/>
</dbReference>
<protein>
    <submittedName>
        <fullName evidence="1">Uncharacterized protein</fullName>
    </submittedName>
</protein>
<sequence>MTEEIIDSPNEVANLKKVIASLSAIVLASLGAYSAASGAASTTDVTSLSKTLDATQRNAQAALSKAKDLYESRRGSLGVNGQGRNFVTNEMEPYFNRGMTFDQAEEMIKQMGGQVSPRGVNPLMGTSILASGVYGHVVLESSFPRKAILSVTLLPSEPGKYDVVDKVEVELTISVL</sequence>
<dbReference type="EMBL" id="JBDIVE010000001">
    <property type="protein sequence ID" value="MEN3067064.1"/>
    <property type="molecule type" value="Genomic_DNA"/>
</dbReference>
<evidence type="ECO:0000313" key="1">
    <source>
        <dbReference type="EMBL" id="MEN3067064.1"/>
    </source>
</evidence>